<feature type="transmembrane region" description="Helical" evidence="1">
    <location>
        <begin position="6"/>
        <end position="27"/>
    </location>
</feature>
<organism evidence="3 4">
    <name type="scientific">Meganyctiphanes norvegica</name>
    <name type="common">Northern krill</name>
    <name type="synonym">Thysanopoda norvegica</name>
    <dbReference type="NCBI Taxonomy" id="48144"/>
    <lineage>
        <taxon>Eukaryota</taxon>
        <taxon>Metazoa</taxon>
        <taxon>Ecdysozoa</taxon>
        <taxon>Arthropoda</taxon>
        <taxon>Crustacea</taxon>
        <taxon>Multicrustacea</taxon>
        <taxon>Malacostraca</taxon>
        <taxon>Eumalacostraca</taxon>
        <taxon>Eucarida</taxon>
        <taxon>Euphausiacea</taxon>
        <taxon>Euphausiidae</taxon>
        <taxon>Meganyctiphanes</taxon>
    </lineage>
</organism>
<dbReference type="EMBL" id="CAXKWB010000385">
    <property type="protein sequence ID" value="CAL4060512.1"/>
    <property type="molecule type" value="Genomic_DNA"/>
</dbReference>
<keyword evidence="1" id="KW-0812">Transmembrane</keyword>
<gene>
    <name evidence="3" type="ORF">MNOR_LOCUS1440</name>
</gene>
<keyword evidence="1" id="KW-0472">Membrane</keyword>
<reference evidence="3 4" key="1">
    <citation type="submission" date="2024-05" db="EMBL/GenBank/DDBJ databases">
        <authorList>
            <person name="Wallberg A."/>
        </authorList>
    </citation>
    <scope>NUCLEOTIDE SEQUENCE [LARGE SCALE GENOMIC DNA]</scope>
</reference>
<evidence type="ECO:0000259" key="2">
    <source>
        <dbReference type="Pfam" id="PF08434"/>
    </source>
</evidence>
<protein>
    <recommendedName>
        <fullName evidence="2">Calcium-activated chloride channel N-terminal domain-containing protein</fullName>
    </recommendedName>
</protein>
<evidence type="ECO:0000313" key="4">
    <source>
        <dbReference type="Proteomes" id="UP001497623"/>
    </source>
</evidence>
<dbReference type="InterPro" id="IPR013642">
    <property type="entry name" value="CLCA_N"/>
</dbReference>
<feature type="non-terminal residue" evidence="3">
    <location>
        <position position="239"/>
    </location>
</feature>
<evidence type="ECO:0000256" key="1">
    <source>
        <dbReference type="SAM" id="Phobius"/>
    </source>
</evidence>
<keyword evidence="1" id="KW-1133">Transmembrane helix</keyword>
<sequence length="239" mass="26766">MYWFRWYVWVVTVMSLTGQLLLVVTGVSGYNSRVRVAQGGGYRGVVMAIHPNYRPTNCTAFIDNLKGAIASWSHYLWRATEAQLYVSGVDVVVPPQLARFCHLSNLRQATWQRWASADFLVKEGDIPPSMNNRGKNTMRGEWLWGPEGSAGVGVHQPQGCGQPGHHISIHPQELSHATNYEVLGRSLTASWARYRWGVFEERGYGGHPQFPASHMQDAEPTPTSCTPIALKGVWIDQEM</sequence>
<dbReference type="Pfam" id="PF08434">
    <property type="entry name" value="CLCA"/>
    <property type="match status" value="1"/>
</dbReference>
<accession>A0AAV2PP62</accession>
<dbReference type="AlphaFoldDB" id="A0AAV2PP62"/>
<evidence type="ECO:0000313" key="3">
    <source>
        <dbReference type="EMBL" id="CAL4060512.1"/>
    </source>
</evidence>
<proteinExistence type="predicted"/>
<feature type="domain" description="Calcium-activated chloride channel N-terminal" evidence="2">
    <location>
        <begin position="38"/>
        <end position="126"/>
    </location>
</feature>
<comment type="caution">
    <text evidence="3">The sequence shown here is derived from an EMBL/GenBank/DDBJ whole genome shotgun (WGS) entry which is preliminary data.</text>
</comment>
<dbReference type="Proteomes" id="UP001497623">
    <property type="component" value="Unassembled WGS sequence"/>
</dbReference>
<name>A0AAV2PP62_MEGNR</name>
<keyword evidence="4" id="KW-1185">Reference proteome</keyword>